<feature type="binding site" evidence="13">
    <location>
        <position position="119"/>
    </location>
    <ligand>
        <name>Mg(2+)</name>
        <dbReference type="ChEBI" id="CHEBI:18420"/>
    </ligand>
</feature>
<keyword evidence="13" id="KW-0699">rRNA-binding</keyword>
<evidence type="ECO:0000256" key="10">
    <source>
        <dbReference type="ARBA" id="ARBA00022801"/>
    </source>
</evidence>
<keyword evidence="9 13" id="KW-0255">Endonuclease</keyword>
<sequence length="238" mass="26497">MSLSADAVRRLEEKTRHTFRDLGRLERALTHASARPSAGSDYERLEFLGDRVLGLVIAELLFRAYPTASEGELSLRLNSLVNADTCAAVADEIGLHEFIRTGSDVKGLADKRLKSLRADVVESLIATIYLDGGLEAAQPFIERYWNARSREINSAQRDPKTELQEWAHQQDGAQPIYTVIDRTGPDHDPQFTVKVDVKGFEAATGMGRSKRIAEQEAAVALLYREGVRQKAQEEDTND</sequence>
<dbReference type="SMART" id="SM00358">
    <property type="entry name" value="DSRM"/>
    <property type="match status" value="1"/>
</dbReference>
<dbReference type="SUPFAM" id="SSF69065">
    <property type="entry name" value="RNase III domain-like"/>
    <property type="match status" value="1"/>
</dbReference>
<dbReference type="GO" id="GO:0006364">
    <property type="term" value="P:rRNA processing"/>
    <property type="evidence" value="ECO:0007669"/>
    <property type="project" value="UniProtKB-UniRule"/>
</dbReference>
<dbReference type="Gene3D" id="1.10.1520.10">
    <property type="entry name" value="Ribonuclease III domain"/>
    <property type="match status" value="1"/>
</dbReference>
<dbReference type="RefSeq" id="WP_106664672.1">
    <property type="nucleotide sequence ID" value="NZ_PGGM01000006.1"/>
</dbReference>
<feature type="binding site" evidence="13">
    <location>
        <position position="46"/>
    </location>
    <ligand>
        <name>Mg(2+)</name>
        <dbReference type="ChEBI" id="CHEBI:18420"/>
    </ligand>
</feature>
<protein>
    <recommendedName>
        <fullName evidence="13">Ribonuclease 3</fullName>
        <ecNumber evidence="13">3.1.26.3</ecNumber>
    </recommendedName>
    <alternativeName>
        <fullName evidence="13">Ribonuclease III</fullName>
        <shortName evidence="13">RNase III</shortName>
    </alternativeName>
</protein>
<keyword evidence="3 13" id="KW-0963">Cytoplasm</keyword>
<comment type="subunit">
    <text evidence="13">Homodimer.</text>
</comment>
<dbReference type="InterPro" id="IPR036389">
    <property type="entry name" value="RNase_III_sf"/>
</dbReference>
<feature type="binding site" evidence="13">
    <location>
        <position position="122"/>
    </location>
    <ligand>
        <name>Mg(2+)</name>
        <dbReference type="ChEBI" id="CHEBI:18420"/>
    </ligand>
</feature>
<keyword evidence="11 13" id="KW-0460">Magnesium</keyword>
<dbReference type="Pfam" id="PF14622">
    <property type="entry name" value="Ribonucleas_3_3"/>
    <property type="match status" value="1"/>
</dbReference>
<evidence type="ECO:0000256" key="1">
    <source>
        <dbReference type="ARBA" id="ARBA00000109"/>
    </source>
</evidence>
<evidence type="ECO:0000259" key="14">
    <source>
        <dbReference type="PROSITE" id="PS50137"/>
    </source>
</evidence>
<accession>A0A2P7BAH7</accession>
<dbReference type="CDD" id="cd10845">
    <property type="entry name" value="DSRM_RNAse_III_family"/>
    <property type="match status" value="1"/>
</dbReference>
<keyword evidence="12 13" id="KW-0694">RNA-binding</keyword>
<feature type="domain" description="DRBM" evidence="14">
    <location>
        <begin position="158"/>
        <end position="227"/>
    </location>
</feature>
<dbReference type="GO" id="GO:0005737">
    <property type="term" value="C:cytoplasm"/>
    <property type="evidence" value="ECO:0007669"/>
    <property type="project" value="UniProtKB-SubCell"/>
</dbReference>
<comment type="similarity">
    <text evidence="2">Belongs to the ribonuclease III family.</text>
</comment>
<comment type="cofactor">
    <cofactor evidence="13">
        <name>Mg(2+)</name>
        <dbReference type="ChEBI" id="CHEBI:18420"/>
    </cofactor>
</comment>
<dbReference type="Proteomes" id="UP000241764">
    <property type="component" value="Unassembled WGS sequence"/>
</dbReference>
<evidence type="ECO:0000256" key="8">
    <source>
        <dbReference type="ARBA" id="ARBA00022723"/>
    </source>
</evidence>
<keyword evidence="8 13" id="KW-0479">Metal-binding</keyword>
<dbReference type="HAMAP" id="MF_00104">
    <property type="entry name" value="RNase_III"/>
    <property type="match status" value="1"/>
</dbReference>
<keyword evidence="10 13" id="KW-0378">Hydrolase</keyword>
<reference evidence="17" key="1">
    <citation type="submission" date="2017-11" db="EMBL/GenBank/DDBJ databases">
        <authorList>
            <person name="Kuznetsova I."/>
            <person name="Sazanova A."/>
            <person name="Chirak E."/>
            <person name="Safronova V."/>
            <person name="Willems A."/>
        </authorList>
    </citation>
    <scope>NUCLEOTIDE SEQUENCE [LARGE SCALE GENOMIC DNA]</scope>
    <source>
        <strain evidence="17">CCBAU 03422</strain>
    </source>
</reference>
<dbReference type="GO" id="GO:0006397">
    <property type="term" value="P:mRNA processing"/>
    <property type="evidence" value="ECO:0007669"/>
    <property type="project" value="UniProtKB-UniRule"/>
</dbReference>
<evidence type="ECO:0000313" key="17">
    <source>
        <dbReference type="Proteomes" id="UP000241764"/>
    </source>
</evidence>
<dbReference type="GO" id="GO:0003725">
    <property type="term" value="F:double-stranded RNA binding"/>
    <property type="evidence" value="ECO:0007669"/>
    <property type="project" value="TreeGrafter"/>
</dbReference>
<evidence type="ECO:0000256" key="9">
    <source>
        <dbReference type="ARBA" id="ARBA00022759"/>
    </source>
</evidence>
<comment type="caution">
    <text evidence="16">The sequence shown here is derived from an EMBL/GenBank/DDBJ whole genome shotgun (WGS) entry which is preliminary data.</text>
</comment>
<feature type="domain" description="RNase III" evidence="15">
    <location>
        <begin position="8"/>
        <end position="133"/>
    </location>
</feature>
<dbReference type="PROSITE" id="PS00517">
    <property type="entry name" value="RNASE_3_1"/>
    <property type="match status" value="1"/>
</dbReference>
<evidence type="ECO:0000256" key="11">
    <source>
        <dbReference type="ARBA" id="ARBA00022842"/>
    </source>
</evidence>
<gene>
    <name evidence="13" type="primary">rnc</name>
    <name evidence="16" type="ORF">CU103_14475</name>
</gene>
<dbReference type="FunFam" id="3.30.160.20:FF:000003">
    <property type="entry name" value="Ribonuclease 3"/>
    <property type="match status" value="1"/>
</dbReference>
<keyword evidence="5 13" id="KW-0507">mRNA processing</keyword>
<dbReference type="GO" id="GO:0004525">
    <property type="term" value="F:ribonuclease III activity"/>
    <property type="evidence" value="ECO:0007669"/>
    <property type="project" value="UniProtKB-UniRule"/>
</dbReference>
<dbReference type="InterPro" id="IPR014720">
    <property type="entry name" value="dsRBD_dom"/>
</dbReference>
<dbReference type="GO" id="GO:0010468">
    <property type="term" value="P:regulation of gene expression"/>
    <property type="evidence" value="ECO:0007669"/>
    <property type="project" value="TreeGrafter"/>
</dbReference>
<dbReference type="SUPFAM" id="SSF54768">
    <property type="entry name" value="dsRNA-binding domain-like"/>
    <property type="match status" value="1"/>
</dbReference>
<evidence type="ECO:0000256" key="2">
    <source>
        <dbReference type="ARBA" id="ARBA00010183"/>
    </source>
</evidence>
<evidence type="ECO:0000259" key="15">
    <source>
        <dbReference type="PROSITE" id="PS50142"/>
    </source>
</evidence>
<name>A0A2P7BAH7_9HYPH</name>
<comment type="catalytic activity">
    <reaction evidence="1 13">
        <text>Endonucleolytic cleavage to 5'-phosphomonoester.</text>
        <dbReference type="EC" id="3.1.26.3"/>
    </reaction>
</comment>
<dbReference type="Gene3D" id="3.30.160.20">
    <property type="match status" value="1"/>
</dbReference>
<dbReference type="PANTHER" id="PTHR11207:SF0">
    <property type="entry name" value="RIBONUCLEASE 3"/>
    <property type="match status" value="1"/>
</dbReference>
<feature type="active site" evidence="13">
    <location>
        <position position="122"/>
    </location>
</feature>
<evidence type="ECO:0000313" key="16">
    <source>
        <dbReference type="EMBL" id="PSH63473.1"/>
    </source>
</evidence>
<evidence type="ECO:0000256" key="4">
    <source>
        <dbReference type="ARBA" id="ARBA00022552"/>
    </source>
</evidence>
<dbReference type="NCBIfam" id="TIGR02191">
    <property type="entry name" value="RNaseIII"/>
    <property type="match status" value="1"/>
</dbReference>
<dbReference type="PROSITE" id="PS50137">
    <property type="entry name" value="DS_RBD"/>
    <property type="match status" value="1"/>
</dbReference>
<evidence type="ECO:0000256" key="12">
    <source>
        <dbReference type="ARBA" id="ARBA00022884"/>
    </source>
</evidence>
<proteinExistence type="inferred from homology"/>
<dbReference type="PANTHER" id="PTHR11207">
    <property type="entry name" value="RIBONUCLEASE III"/>
    <property type="match status" value="1"/>
</dbReference>
<evidence type="ECO:0000256" key="3">
    <source>
        <dbReference type="ARBA" id="ARBA00022490"/>
    </source>
</evidence>
<dbReference type="Pfam" id="PF00035">
    <property type="entry name" value="dsrm"/>
    <property type="match status" value="1"/>
</dbReference>
<keyword evidence="17" id="KW-1185">Reference proteome</keyword>
<evidence type="ECO:0000256" key="5">
    <source>
        <dbReference type="ARBA" id="ARBA00022664"/>
    </source>
</evidence>
<dbReference type="GO" id="GO:0046872">
    <property type="term" value="F:metal ion binding"/>
    <property type="evidence" value="ECO:0007669"/>
    <property type="project" value="UniProtKB-KW"/>
</dbReference>
<keyword evidence="6 13" id="KW-0819">tRNA processing</keyword>
<dbReference type="AlphaFoldDB" id="A0A2P7BAH7"/>
<organism evidence="16 17">
    <name type="scientific">Phyllobacterium sophorae</name>
    <dbReference type="NCBI Taxonomy" id="1520277"/>
    <lineage>
        <taxon>Bacteria</taxon>
        <taxon>Pseudomonadati</taxon>
        <taxon>Pseudomonadota</taxon>
        <taxon>Alphaproteobacteria</taxon>
        <taxon>Hyphomicrobiales</taxon>
        <taxon>Phyllobacteriaceae</taxon>
        <taxon>Phyllobacterium</taxon>
    </lineage>
</organism>
<feature type="active site" evidence="13">
    <location>
        <position position="50"/>
    </location>
</feature>
<dbReference type="InterPro" id="IPR000999">
    <property type="entry name" value="RNase_III_dom"/>
</dbReference>
<dbReference type="OrthoDB" id="9805026at2"/>
<comment type="subcellular location">
    <subcellularLocation>
        <location evidence="13">Cytoplasm</location>
    </subcellularLocation>
</comment>
<keyword evidence="7 13" id="KW-0540">Nuclease</keyword>
<dbReference type="InterPro" id="IPR011907">
    <property type="entry name" value="RNase_III"/>
</dbReference>
<dbReference type="EMBL" id="PGGM01000006">
    <property type="protein sequence ID" value="PSH63473.1"/>
    <property type="molecule type" value="Genomic_DNA"/>
</dbReference>
<dbReference type="EC" id="3.1.26.3" evidence="13"/>
<comment type="function">
    <text evidence="13">Digests double-stranded RNA. Involved in the processing of primary rRNA transcript to yield the immediate precursors to the large and small rRNAs (23S and 16S). Processes some mRNAs, and tRNAs when they are encoded in the rRNA operon. Processes pre-crRNA and tracrRNA of type II CRISPR loci if present in the organism.</text>
</comment>
<evidence type="ECO:0000256" key="13">
    <source>
        <dbReference type="HAMAP-Rule" id="MF_00104"/>
    </source>
</evidence>
<keyword evidence="4 13" id="KW-0698">rRNA processing</keyword>
<evidence type="ECO:0000256" key="6">
    <source>
        <dbReference type="ARBA" id="ARBA00022694"/>
    </source>
</evidence>
<dbReference type="GO" id="GO:0008033">
    <property type="term" value="P:tRNA processing"/>
    <property type="evidence" value="ECO:0007669"/>
    <property type="project" value="UniProtKB-KW"/>
</dbReference>
<dbReference type="PROSITE" id="PS50142">
    <property type="entry name" value="RNASE_3_2"/>
    <property type="match status" value="1"/>
</dbReference>
<dbReference type="GO" id="GO:0019843">
    <property type="term" value="F:rRNA binding"/>
    <property type="evidence" value="ECO:0007669"/>
    <property type="project" value="UniProtKB-KW"/>
</dbReference>
<dbReference type="SMART" id="SM00535">
    <property type="entry name" value="RIBOc"/>
    <property type="match status" value="1"/>
</dbReference>
<dbReference type="CDD" id="cd00593">
    <property type="entry name" value="RIBOc"/>
    <property type="match status" value="1"/>
</dbReference>
<evidence type="ECO:0000256" key="7">
    <source>
        <dbReference type="ARBA" id="ARBA00022722"/>
    </source>
</evidence>